<feature type="non-terminal residue" evidence="2">
    <location>
        <position position="1"/>
    </location>
</feature>
<gene>
    <name evidence="2" type="ORF">PCOR1329_LOCUS28410</name>
</gene>
<dbReference type="EMBL" id="CAUYUJ010010475">
    <property type="protein sequence ID" value="CAK0829486.1"/>
    <property type="molecule type" value="Genomic_DNA"/>
</dbReference>
<reference evidence="2" key="1">
    <citation type="submission" date="2023-10" db="EMBL/GenBank/DDBJ databases">
        <authorList>
            <person name="Chen Y."/>
            <person name="Shah S."/>
            <person name="Dougan E. K."/>
            <person name="Thang M."/>
            <person name="Chan C."/>
        </authorList>
    </citation>
    <scope>NUCLEOTIDE SEQUENCE [LARGE SCALE GENOMIC DNA]</scope>
</reference>
<protein>
    <submittedName>
        <fullName evidence="2">Uncharacterized protein</fullName>
    </submittedName>
</protein>
<sequence>RELPSPAAAELPPGTAGAGALAGRARLSRGGALRAGEEAMATVAGMGATRSTLLRSWKLRRGLRLELHLTPDVLSHPPGGAGCCDALVNPANEALVGTKLPYFPMPVEPPAGLRTTDWCAMEAGPNMFYSMQ</sequence>
<name>A0ABN9SC78_9DINO</name>
<accession>A0ABN9SC78</accession>
<feature type="non-terminal residue" evidence="2">
    <location>
        <position position="132"/>
    </location>
</feature>
<evidence type="ECO:0000256" key="1">
    <source>
        <dbReference type="SAM" id="MobiDB-lite"/>
    </source>
</evidence>
<proteinExistence type="predicted"/>
<dbReference type="Proteomes" id="UP001189429">
    <property type="component" value="Unassembled WGS sequence"/>
</dbReference>
<evidence type="ECO:0000313" key="2">
    <source>
        <dbReference type="EMBL" id="CAK0829486.1"/>
    </source>
</evidence>
<organism evidence="2 3">
    <name type="scientific">Prorocentrum cordatum</name>
    <dbReference type="NCBI Taxonomy" id="2364126"/>
    <lineage>
        <taxon>Eukaryota</taxon>
        <taxon>Sar</taxon>
        <taxon>Alveolata</taxon>
        <taxon>Dinophyceae</taxon>
        <taxon>Prorocentrales</taxon>
        <taxon>Prorocentraceae</taxon>
        <taxon>Prorocentrum</taxon>
    </lineage>
</organism>
<evidence type="ECO:0000313" key="3">
    <source>
        <dbReference type="Proteomes" id="UP001189429"/>
    </source>
</evidence>
<comment type="caution">
    <text evidence="2">The sequence shown here is derived from an EMBL/GenBank/DDBJ whole genome shotgun (WGS) entry which is preliminary data.</text>
</comment>
<keyword evidence="3" id="KW-1185">Reference proteome</keyword>
<feature type="region of interest" description="Disordered" evidence="1">
    <location>
        <begin position="1"/>
        <end position="21"/>
    </location>
</feature>